<feature type="transmembrane region" description="Helical" evidence="1">
    <location>
        <begin position="197"/>
        <end position="219"/>
    </location>
</feature>
<keyword evidence="3" id="KW-1185">Reference proteome</keyword>
<dbReference type="Gene3D" id="1.20.1250.20">
    <property type="entry name" value="MFS general substrate transporter like domains"/>
    <property type="match status" value="2"/>
</dbReference>
<organism evidence="2 3">
    <name type="scientific">Saccharopolyspora terrae</name>
    <dbReference type="NCBI Taxonomy" id="2530384"/>
    <lineage>
        <taxon>Bacteria</taxon>
        <taxon>Bacillati</taxon>
        <taxon>Actinomycetota</taxon>
        <taxon>Actinomycetes</taxon>
        <taxon>Pseudonocardiales</taxon>
        <taxon>Pseudonocardiaceae</taxon>
        <taxon>Saccharopolyspora</taxon>
    </lineage>
</organism>
<feature type="transmembrane region" description="Helical" evidence="1">
    <location>
        <begin position="448"/>
        <end position="476"/>
    </location>
</feature>
<feature type="transmembrane region" description="Helical" evidence="1">
    <location>
        <begin position="488"/>
        <end position="512"/>
    </location>
</feature>
<dbReference type="Proteomes" id="UP000295674">
    <property type="component" value="Unassembled WGS sequence"/>
</dbReference>
<evidence type="ECO:0000313" key="3">
    <source>
        <dbReference type="Proteomes" id="UP000295674"/>
    </source>
</evidence>
<sequence>MTRSGASGRSVAAGAPHGTASLFEEPSEILRHRIQPVTRIWRGSLGEDPERNSCVTKRFDVIRKPPPWCDHAERRAILEEVSVPLPVEVGIGTRTRIGYSFGSLVTGSFSTVPGLLLLPYLTDTLGVPSAIAGAIVLLPKVWDVVFNPIAGRLSDASLVRHGSRRPFLLFGGLAVAVLFAGIFAHPGFGDTALDAGYVMVLYLLCATAFGLFQVPFNALPAELTASYGERTRLTSWRMGFLAVAVLLAGGGAPGIVNGIGGVAGYRVMGVVIGLVILLGAVLMVLGIRDAPVGQRRPGAQGWRDLVSTMRRWRSFRRLVLAYSVQALGLATLLAGVSYASRYVFGDPAVQTWLFAGFVLPALMTMPLWPRIGERQGKLWGFRAACLTFGVGCAGLCAALVLPVGVSFVFVALAGVGYAGIQVFPLAIMPDLITAEEERTGETRAGVAAGVWTGAETLGMALGPGLFGLVLGIGGYVSGVDGVVPQPGSAVTAIVLGFSLLPGALVLLGLPLLRRDVLEGR</sequence>
<dbReference type="OrthoDB" id="3717977at2"/>
<dbReference type="AlphaFoldDB" id="A0A4R4VY71"/>
<feature type="transmembrane region" description="Helical" evidence="1">
    <location>
        <begin position="127"/>
        <end position="146"/>
    </location>
</feature>
<dbReference type="GO" id="GO:0015293">
    <property type="term" value="F:symporter activity"/>
    <property type="evidence" value="ECO:0007669"/>
    <property type="project" value="InterPro"/>
</dbReference>
<keyword evidence="1" id="KW-0472">Membrane</keyword>
<evidence type="ECO:0000256" key="1">
    <source>
        <dbReference type="SAM" id="Phobius"/>
    </source>
</evidence>
<dbReference type="EMBL" id="SMKS01000009">
    <property type="protein sequence ID" value="TDD07864.1"/>
    <property type="molecule type" value="Genomic_DNA"/>
</dbReference>
<feature type="transmembrane region" description="Helical" evidence="1">
    <location>
        <begin position="319"/>
        <end position="339"/>
    </location>
</feature>
<feature type="transmembrane region" description="Helical" evidence="1">
    <location>
        <begin position="265"/>
        <end position="287"/>
    </location>
</feature>
<feature type="transmembrane region" description="Helical" evidence="1">
    <location>
        <begin position="380"/>
        <end position="401"/>
    </location>
</feature>
<feature type="transmembrane region" description="Helical" evidence="1">
    <location>
        <begin position="167"/>
        <end position="185"/>
    </location>
</feature>
<protein>
    <submittedName>
        <fullName evidence="2">MFS transporter</fullName>
    </submittedName>
</protein>
<dbReference type="PANTHER" id="PTHR11328:SF24">
    <property type="entry name" value="MAJOR FACILITATOR SUPERFAMILY (MFS) PROFILE DOMAIN-CONTAINING PROTEIN"/>
    <property type="match status" value="1"/>
</dbReference>
<dbReference type="InterPro" id="IPR036259">
    <property type="entry name" value="MFS_trans_sf"/>
</dbReference>
<dbReference type="SUPFAM" id="SSF103473">
    <property type="entry name" value="MFS general substrate transporter"/>
    <property type="match status" value="1"/>
</dbReference>
<dbReference type="GO" id="GO:0005886">
    <property type="term" value="C:plasma membrane"/>
    <property type="evidence" value="ECO:0007669"/>
    <property type="project" value="TreeGrafter"/>
</dbReference>
<feature type="transmembrane region" description="Helical" evidence="1">
    <location>
        <begin position="407"/>
        <end position="427"/>
    </location>
</feature>
<dbReference type="PANTHER" id="PTHR11328">
    <property type="entry name" value="MAJOR FACILITATOR SUPERFAMILY DOMAIN-CONTAINING PROTEIN"/>
    <property type="match status" value="1"/>
</dbReference>
<dbReference type="CDD" id="cd17332">
    <property type="entry name" value="MFS_MelB_like"/>
    <property type="match status" value="1"/>
</dbReference>
<reference evidence="2 3" key="1">
    <citation type="submission" date="2019-03" db="EMBL/GenBank/DDBJ databases">
        <title>Draft genome sequences of novel Actinobacteria.</title>
        <authorList>
            <person name="Sahin N."/>
            <person name="Ay H."/>
            <person name="Saygin H."/>
        </authorList>
    </citation>
    <scope>NUCLEOTIDE SEQUENCE [LARGE SCALE GENOMIC DNA]</scope>
    <source>
        <strain evidence="2 3">16K309</strain>
    </source>
</reference>
<dbReference type="GO" id="GO:0008643">
    <property type="term" value="P:carbohydrate transport"/>
    <property type="evidence" value="ECO:0007669"/>
    <property type="project" value="InterPro"/>
</dbReference>
<feature type="transmembrane region" description="Helical" evidence="1">
    <location>
        <begin position="351"/>
        <end position="368"/>
    </location>
</feature>
<comment type="caution">
    <text evidence="2">The sequence shown here is derived from an EMBL/GenBank/DDBJ whole genome shotgun (WGS) entry which is preliminary data.</text>
</comment>
<name>A0A4R4VY71_9PSEU</name>
<keyword evidence="1" id="KW-0812">Transmembrane</keyword>
<feature type="transmembrane region" description="Helical" evidence="1">
    <location>
        <begin position="101"/>
        <end position="121"/>
    </location>
</feature>
<keyword evidence="1" id="KW-1133">Transmembrane helix</keyword>
<dbReference type="InterPro" id="IPR039672">
    <property type="entry name" value="MFS_2"/>
</dbReference>
<proteinExistence type="predicted"/>
<evidence type="ECO:0000313" key="2">
    <source>
        <dbReference type="EMBL" id="TDD07864.1"/>
    </source>
</evidence>
<accession>A0A4R4VY71</accession>
<gene>
    <name evidence="2" type="ORF">E1181_08690</name>
</gene>
<feature type="transmembrane region" description="Helical" evidence="1">
    <location>
        <begin position="240"/>
        <end position="259"/>
    </location>
</feature>
<dbReference type="Pfam" id="PF13347">
    <property type="entry name" value="MFS_2"/>
    <property type="match status" value="1"/>
</dbReference>